<evidence type="ECO:0000256" key="7">
    <source>
        <dbReference type="ARBA" id="ARBA00022737"/>
    </source>
</evidence>
<feature type="disulfide bond" evidence="15">
    <location>
        <begin position="498"/>
        <end position="536"/>
    </location>
</feature>
<organism evidence="20 21">
    <name type="scientific">Salmo trutta</name>
    <name type="common">Brown trout</name>
    <dbReference type="NCBI Taxonomy" id="8032"/>
    <lineage>
        <taxon>Eukaryota</taxon>
        <taxon>Metazoa</taxon>
        <taxon>Chordata</taxon>
        <taxon>Craniata</taxon>
        <taxon>Vertebrata</taxon>
        <taxon>Euteleostomi</taxon>
        <taxon>Actinopterygii</taxon>
        <taxon>Neopterygii</taxon>
        <taxon>Teleostei</taxon>
        <taxon>Protacanthopterygii</taxon>
        <taxon>Salmoniformes</taxon>
        <taxon>Salmonidae</taxon>
        <taxon>Salmoninae</taxon>
        <taxon>Salmo</taxon>
    </lineage>
</organism>
<dbReference type="GO" id="GO:0033627">
    <property type="term" value="P:cell adhesion mediated by integrin"/>
    <property type="evidence" value="ECO:0007669"/>
    <property type="project" value="TreeGrafter"/>
</dbReference>
<dbReference type="InterPro" id="IPR036465">
    <property type="entry name" value="vWFA_dom_sf"/>
</dbReference>
<evidence type="ECO:0000256" key="13">
    <source>
        <dbReference type="ARBA" id="ARBA00023157"/>
    </source>
</evidence>
<dbReference type="GO" id="GO:0007229">
    <property type="term" value="P:integrin-mediated signaling pathway"/>
    <property type="evidence" value="ECO:0007669"/>
    <property type="project" value="UniProtKB-KW"/>
</dbReference>
<dbReference type="FunCoup" id="A0A673ZSN2">
    <property type="interactions" value="817"/>
</dbReference>
<keyword evidence="13 15" id="KW-1015">Disulfide bond</keyword>
<evidence type="ECO:0000256" key="1">
    <source>
        <dbReference type="ARBA" id="ARBA00004251"/>
    </source>
</evidence>
<keyword evidence="5 16" id="KW-0812">Transmembrane</keyword>
<keyword evidence="21" id="KW-1185">Reference proteome</keyword>
<dbReference type="Gene3D" id="2.10.25.10">
    <property type="entry name" value="Laminin"/>
    <property type="match status" value="4"/>
</dbReference>
<reference evidence="20" key="1">
    <citation type="submission" date="2025-08" db="UniProtKB">
        <authorList>
            <consortium name="Ensembl"/>
        </authorList>
    </citation>
    <scope>IDENTIFICATION</scope>
</reference>
<proteinExistence type="inferred from homology"/>
<dbReference type="InterPro" id="IPR015812">
    <property type="entry name" value="Integrin_bsu"/>
</dbReference>
<dbReference type="Gene3D" id="2.60.40.1510">
    <property type="entry name" value="ntegrin, alpha v. Chain A, domain 3"/>
    <property type="match status" value="1"/>
</dbReference>
<dbReference type="InterPro" id="IPR036349">
    <property type="entry name" value="Integrin_bsu_tail_dom_sf"/>
</dbReference>
<dbReference type="PIRSF" id="PIRSF002512">
    <property type="entry name" value="Integrin_B"/>
    <property type="match status" value="1"/>
</dbReference>
<feature type="domain" description="Integrin beta subunit VWA" evidence="18">
    <location>
        <begin position="65"/>
        <end position="477"/>
    </location>
</feature>
<dbReference type="PRINTS" id="PR01186">
    <property type="entry name" value="INTEGRINB"/>
</dbReference>
<feature type="disulfide bond" evidence="15">
    <location>
        <begin position="565"/>
        <end position="570"/>
    </location>
</feature>
<dbReference type="Gene3D" id="1.20.5.100">
    <property type="entry name" value="Cytochrome c1, transmembrane anchor, C-terminal"/>
    <property type="match status" value="1"/>
</dbReference>
<feature type="disulfide bond" evidence="15">
    <location>
        <begin position="542"/>
        <end position="547"/>
    </location>
</feature>
<feature type="disulfide bond" evidence="15">
    <location>
        <begin position="627"/>
        <end position="632"/>
    </location>
</feature>
<evidence type="ECO:0000256" key="2">
    <source>
        <dbReference type="ARBA" id="ARBA00007449"/>
    </source>
</evidence>
<dbReference type="GeneTree" id="ENSGT01150000286983"/>
<evidence type="ECO:0000256" key="6">
    <source>
        <dbReference type="ARBA" id="ARBA00022729"/>
    </source>
</evidence>
<keyword evidence="12 17" id="KW-0472">Membrane</keyword>
<sequence length="822" mass="91027">MLQTFFSTLPQICASTQSCLGALWTILSTSWLGFALTCTFNCGTLYRQNHIPLQICSYSITVASLFHSQNFIKAGEREAARCDTWAQLVERGCMEGDIISPENTFSFSKNIALSNTALDKEEPIQLRPQEVNLKLKPGEGLPCTFKLDFQRVEGYPVDLYYLMDLSYSMEDDLRSIKTLGNELFNALQGITKKGQIGFGSFVDKTVLPFTNTNPEKLNKPCAETEKYCQPAFGYRHVLSMTENKAEFESEVNKQRISGNLDSPEGTLDAIMQAAVCGDRIGWRNSSTRLIVLTTDDGFHMAGDGKLAGILEPNDERCYMDNNLYSKSNEMDYPSVGQVANQLEKNNIQPIFAVTKNMEQVYRELSKMIPKSEVGVLSADSHNVVELIKNAYNRLSSKVTVTHDALPDNVRVTYTPLCPEGGTSRDKGVCNNVGVGQMVSFNVTVTADECMDSVMSFLIGPLGMKDKLKVNLSTHCKCECNDIVMVDHQNCNGKGRVNCGMCSCNAGFVGQMCECSIGEKDESSLRAACRKDNGTDCEGRGDCVCGICQCYTLPGGSTYYGTHCECENESCEKFQNKLSLLCVEGNGKCRCKNCECNPGYEGTACQCKKSDEQCRTLSGSVCSGRGTCQCNQCKCIEGYQRPYCLTCPACHSPCITKGKCIECWGFQTGPFSKNCSQACASINKFKMVEMLPPGKPCDVRDVENCRVFFTIEQLDGEDNYTAQILKTRECPKLPNIYAIIGGSIIGVTVIGILILLLIKGLFYMKDLKEYRKFMSDAQKTRWSEVSDICLHIKNITLSMAELHSSGLHYTTWGALFIKHSCKI</sequence>
<evidence type="ECO:0000256" key="15">
    <source>
        <dbReference type="PIRSR" id="PIRSR002512-1"/>
    </source>
</evidence>
<dbReference type="SUPFAM" id="SSF53300">
    <property type="entry name" value="vWA-like"/>
    <property type="match status" value="1"/>
</dbReference>
<feature type="disulfide bond" evidence="15">
    <location>
        <begin position="595"/>
        <end position="604"/>
    </location>
</feature>
<feature type="disulfide bond" evidence="15">
    <location>
        <begin position="678"/>
        <end position="704"/>
    </location>
</feature>
<dbReference type="InterPro" id="IPR057073">
    <property type="entry name" value="EGF_integrin_2"/>
</dbReference>
<evidence type="ECO:0000256" key="11">
    <source>
        <dbReference type="ARBA" id="ARBA00023037"/>
    </source>
</evidence>
<reference evidence="20" key="2">
    <citation type="submission" date="2025-09" db="UniProtKB">
        <authorList>
            <consortium name="Ensembl"/>
        </authorList>
    </citation>
    <scope>IDENTIFICATION</scope>
</reference>
<protein>
    <recommendedName>
        <fullName evidence="16">Integrin beta</fullName>
    </recommendedName>
</protein>
<dbReference type="PANTHER" id="PTHR10082:SF15">
    <property type="entry name" value="INTEGRIN BETA-2"/>
    <property type="match status" value="1"/>
</dbReference>
<keyword evidence="8" id="KW-0460">Magnesium</keyword>
<dbReference type="Gene3D" id="3.40.50.410">
    <property type="entry name" value="von Willebrand factor, type A domain"/>
    <property type="match status" value="1"/>
</dbReference>
<evidence type="ECO:0000256" key="9">
    <source>
        <dbReference type="ARBA" id="ARBA00022889"/>
    </source>
</evidence>
<dbReference type="GO" id="GO:0007160">
    <property type="term" value="P:cell-matrix adhesion"/>
    <property type="evidence" value="ECO:0007669"/>
    <property type="project" value="TreeGrafter"/>
</dbReference>
<feature type="disulfide bond" evidence="15">
    <location>
        <begin position="629"/>
        <end position="674"/>
    </location>
</feature>
<keyword evidence="6" id="KW-0732">Signal</keyword>
<dbReference type="FunFam" id="3.40.50.410:FF:000002">
    <property type="entry name" value="Integrin beta"/>
    <property type="match status" value="1"/>
</dbReference>
<feature type="disulfide bond" evidence="15">
    <location>
        <begin position="606"/>
        <end position="613"/>
    </location>
</feature>
<dbReference type="GO" id="GO:0030593">
    <property type="term" value="P:neutrophil chemotaxis"/>
    <property type="evidence" value="ECO:0007669"/>
    <property type="project" value="TreeGrafter"/>
</dbReference>
<feature type="disulfide bond" evidence="15">
    <location>
        <begin position="514"/>
        <end position="528"/>
    </location>
</feature>
<keyword evidence="4" id="KW-0245">EGF-like domain</keyword>
<dbReference type="GO" id="GO:0005178">
    <property type="term" value="F:integrin binding"/>
    <property type="evidence" value="ECO:0007669"/>
    <property type="project" value="TreeGrafter"/>
</dbReference>
<feature type="disulfide bond" evidence="15">
    <location>
        <begin position="276"/>
        <end position="317"/>
    </location>
</feature>
<evidence type="ECO:0000256" key="4">
    <source>
        <dbReference type="ARBA" id="ARBA00022536"/>
    </source>
</evidence>
<dbReference type="FunFam" id="2.10.25.10:FF:000785">
    <property type="entry name" value="Integrin beta"/>
    <property type="match status" value="1"/>
</dbReference>
<dbReference type="PANTHER" id="PTHR10082">
    <property type="entry name" value="INTEGRIN BETA SUBUNIT"/>
    <property type="match status" value="1"/>
</dbReference>
<feature type="disulfide bond" evidence="15">
    <location>
        <begin position="503"/>
        <end position="512"/>
    </location>
</feature>
<feature type="disulfide bond" evidence="15">
    <location>
        <begin position="634"/>
        <end position="643"/>
    </location>
</feature>
<accession>A0A673ZSN2</accession>
<evidence type="ECO:0000256" key="5">
    <source>
        <dbReference type="ARBA" id="ARBA00022692"/>
    </source>
</evidence>
<dbReference type="GO" id="GO:0019901">
    <property type="term" value="F:protein kinase binding"/>
    <property type="evidence" value="ECO:0007669"/>
    <property type="project" value="TreeGrafter"/>
</dbReference>
<evidence type="ECO:0000256" key="8">
    <source>
        <dbReference type="ARBA" id="ARBA00022842"/>
    </source>
</evidence>
<dbReference type="SMART" id="SM01242">
    <property type="entry name" value="Integrin_B_tail"/>
    <property type="match status" value="1"/>
</dbReference>
<evidence type="ECO:0000259" key="19">
    <source>
        <dbReference type="SMART" id="SM01242"/>
    </source>
</evidence>
<feature type="domain" description="Integrin beta subunit tail" evidence="19">
    <location>
        <begin position="653"/>
        <end position="734"/>
    </location>
</feature>
<comment type="similarity">
    <text evidence="2 16">Belongs to the integrin beta chain family.</text>
</comment>
<dbReference type="GO" id="GO:0001540">
    <property type="term" value="F:amyloid-beta binding"/>
    <property type="evidence" value="ECO:0007669"/>
    <property type="project" value="TreeGrafter"/>
</dbReference>
<dbReference type="InterPro" id="IPR032695">
    <property type="entry name" value="Integrin_dom_sf"/>
</dbReference>
<dbReference type="Ensembl" id="ENSSTUT00000052134.1">
    <property type="protein sequence ID" value="ENSSTUP00000049863.1"/>
    <property type="gene ID" value="ENSSTUG00000018110.1"/>
</dbReference>
<name>A0A673ZSN2_SALTR</name>
<feature type="disulfide bond" evidence="15">
    <location>
        <begin position="549"/>
        <end position="563"/>
    </location>
</feature>
<dbReference type="SUPFAM" id="SSF69687">
    <property type="entry name" value="Integrin beta tail domain"/>
    <property type="match status" value="1"/>
</dbReference>
<feature type="disulfide bond" evidence="15">
    <location>
        <begin position="659"/>
        <end position="729"/>
    </location>
</feature>
<evidence type="ECO:0000259" key="18">
    <source>
        <dbReference type="SMART" id="SM00187"/>
    </source>
</evidence>
<evidence type="ECO:0000256" key="17">
    <source>
        <dbReference type="SAM" id="Phobius"/>
    </source>
</evidence>
<keyword evidence="10 17" id="KW-1133">Transmembrane helix</keyword>
<feature type="transmembrane region" description="Helical" evidence="17">
    <location>
        <begin position="735"/>
        <end position="761"/>
    </location>
</feature>
<feature type="disulfide bond" evidence="15">
    <location>
        <begin position="653"/>
        <end position="662"/>
    </location>
</feature>
<feature type="disulfide bond" evidence="15">
    <location>
        <begin position="475"/>
        <end position="479"/>
    </location>
</feature>
<evidence type="ECO:0000313" key="21">
    <source>
        <dbReference type="Proteomes" id="UP000472277"/>
    </source>
</evidence>
<keyword evidence="11 16" id="KW-0401">Integrin</keyword>
<dbReference type="SUPFAM" id="SSF69179">
    <property type="entry name" value="Integrin domains"/>
    <property type="match status" value="1"/>
</dbReference>
<evidence type="ECO:0000256" key="12">
    <source>
        <dbReference type="ARBA" id="ARBA00023136"/>
    </source>
</evidence>
<dbReference type="InterPro" id="IPR002369">
    <property type="entry name" value="Integrin_bsu_VWA"/>
</dbReference>
<gene>
    <name evidence="20" type="primary">LOC115156164</name>
</gene>
<dbReference type="GO" id="GO:0007159">
    <property type="term" value="P:leukocyte cell-cell adhesion"/>
    <property type="evidence" value="ECO:0007669"/>
    <property type="project" value="TreeGrafter"/>
</dbReference>
<evidence type="ECO:0000256" key="3">
    <source>
        <dbReference type="ARBA" id="ARBA00022475"/>
    </source>
</evidence>
<evidence type="ECO:0000256" key="16">
    <source>
        <dbReference type="RuleBase" id="RU000633"/>
    </source>
</evidence>
<dbReference type="AlphaFoldDB" id="A0A673ZSN2"/>
<evidence type="ECO:0000256" key="10">
    <source>
        <dbReference type="ARBA" id="ARBA00022989"/>
    </source>
</evidence>
<dbReference type="SUPFAM" id="SSF57196">
    <property type="entry name" value="EGF/Laminin"/>
    <property type="match status" value="1"/>
</dbReference>
<dbReference type="SMART" id="SM00187">
    <property type="entry name" value="INB"/>
    <property type="match status" value="1"/>
</dbReference>
<keyword evidence="9 16" id="KW-0130">Cell adhesion</keyword>
<keyword evidence="14" id="KW-0325">Glycoprotein</keyword>
<dbReference type="GO" id="GO:0005925">
    <property type="term" value="C:focal adhesion"/>
    <property type="evidence" value="ECO:0007669"/>
    <property type="project" value="TreeGrafter"/>
</dbReference>
<feature type="disulfide bond" evidence="15">
    <location>
        <begin position="417"/>
        <end position="429"/>
    </location>
</feature>
<dbReference type="GO" id="GO:0009986">
    <property type="term" value="C:cell surface"/>
    <property type="evidence" value="ECO:0007669"/>
    <property type="project" value="TreeGrafter"/>
</dbReference>
<dbReference type="InParanoid" id="A0A673ZSN2"/>
<dbReference type="Proteomes" id="UP000472277">
    <property type="component" value="Chromosome 20"/>
</dbReference>
<feature type="disulfide bond" evidence="15">
    <location>
        <begin position="590"/>
        <end position="621"/>
    </location>
</feature>
<evidence type="ECO:0000313" key="20">
    <source>
        <dbReference type="Ensembl" id="ENSSTUP00000049863.1"/>
    </source>
</evidence>
<dbReference type="GO" id="GO:0008305">
    <property type="term" value="C:integrin complex"/>
    <property type="evidence" value="ECO:0007669"/>
    <property type="project" value="TreeGrafter"/>
</dbReference>
<dbReference type="InterPro" id="IPR012896">
    <property type="entry name" value="Integrin_bsu_tail"/>
</dbReference>
<feature type="disulfide bond" evidence="15">
    <location>
        <begin position="221"/>
        <end position="228"/>
    </location>
</feature>
<dbReference type="Pfam" id="PF00362">
    <property type="entry name" value="Integrin_beta"/>
    <property type="match status" value="1"/>
</dbReference>
<comment type="subcellular location">
    <subcellularLocation>
        <location evidence="1 16">Cell membrane</location>
        <topology evidence="1 16">Single-pass type I membrane protein</topology>
    </subcellularLocation>
</comment>
<dbReference type="PROSITE" id="PS52047">
    <property type="entry name" value="I_EGF_2"/>
    <property type="match status" value="1"/>
</dbReference>
<evidence type="ECO:0000256" key="14">
    <source>
        <dbReference type="ARBA" id="ARBA00023180"/>
    </source>
</evidence>
<feature type="disulfide bond" evidence="15">
    <location>
        <begin position="646"/>
        <end position="649"/>
    </location>
</feature>
<dbReference type="PROSITE" id="PS00243">
    <property type="entry name" value="I_EGF_1"/>
    <property type="match status" value="2"/>
</dbReference>
<keyword evidence="7" id="KW-0677">Repeat</keyword>
<feature type="disulfide bond" evidence="15">
    <location>
        <begin position="588"/>
        <end position="593"/>
    </location>
</feature>
<keyword evidence="3" id="KW-1003">Cell membrane</keyword>
<dbReference type="Pfam" id="PF07965">
    <property type="entry name" value="Integrin_B_tail"/>
    <property type="match status" value="1"/>
</dbReference>
<dbReference type="InterPro" id="IPR057243">
    <property type="entry name" value="Integrin_I-EGF_CS"/>
</dbReference>
<dbReference type="Pfam" id="PF23105">
    <property type="entry name" value="EGF_integrin"/>
    <property type="match status" value="1"/>
</dbReference>